<accession>A0AAU7NQA6</accession>
<reference evidence="1 2" key="1">
    <citation type="journal article" date="2024" name="Microbiology">
        <title>Methylomarinum rosea sp. nov., a novel halophilic methanotrophic bacterium from the hypersaline Lake Elton.</title>
        <authorList>
            <person name="Suleimanov R.Z."/>
            <person name="Oshkin I.Y."/>
            <person name="Danilova O.V."/>
            <person name="Suzina N.E."/>
            <person name="Dedysh S.N."/>
        </authorList>
    </citation>
    <scope>NUCLEOTIDE SEQUENCE [LARGE SCALE GENOMIC DNA]</scope>
    <source>
        <strain evidence="1 2">Ch1-1</strain>
    </source>
</reference>
<dbReference type="AlphaFoldDB" id="A0AAU7NQA6"/>
<evidence type="ECO:0000313" key="2">
    <source>
        <dbReference type="Proteomes" id="UP001225378"/>
    </source>
</evidence>
<evidence type="ECO:0008006" key="3">
    <source>
        <dbReference type="Google" id="ProtNLM"/>
    </source>
</evidence>
<gene>
    <name evidence="1" type="ORF">Q9L42_012265</name>
</gene>
<dbReference type="EMBL" id="CP157743">
    <property type="protein sequence ID" value="XBS19139.1"/>
    <property type="molecule type" value="Genomic_DNA"/>
</dbReference>
<organism evidence="1 2">
    <name type="scientific">Methylomarinum roseum</name>
    <dbReference type="NCBI Taxonomy" id="3067653"/>
    <lineage>
        <taxon>Bacteria</taxon>
        <taxon>Pseudomonadati</taxon>
        <taxon>Pseudomonadota</taxon>
        <taxon>Gammaproteobacteria</taxon>
        <taxon>Methylococcales</taxon>
        <taxon>Methylococcaceae</taxon>
        <taxon>Methylomarinum</taxon>
    </lineage>
</organism>
<keyword evidence="2" id="KW-1185">Reference proteome</keyword>
<sequence>MNDKLNPYLNTEGQVELSNSIVAFLDVLGFKELVRDAKKDGKSQQLFAKFQDALKEANFSLTDHFADDLYNLSSNSSEIKAKHKFRVFTDCILIGCPIGDSFHYGTLIKGLDAFWTVFRTLYLIQSQLVNRGFFVRGAITVGELYMDERTIYGIGLIDAYEAESKQAKYPRIILTKSAEAMFVEIDKDFQLNKYNNYLKQYLYRDSDGLLFLNYLESINISDAPFLNELDMHKKVIENKLQKYYDKPDILEKYVWAANYHNLFCNFDSNEEYRIDLVRYQMQSV</sequence>
<evidence type="ECO:0000313" key="1">
    <source>
        <dbReference type="EMBL" id="XBS19139.1"/>
    </source>
</evidence>
<name>A0AAU7NQA6_9GAMM</name>
<dbReference type="Proteomes" id="UP001225378">
    <property type="component" value="Chromosome"/>
</dbReference>
<protein>
    <recommendedName>
        <fullName evidence="3">Guanylate cyclase domain-containing protein</fullName>
    </recommendedName>
</protein>
<dbReference type="KEGG" id="mech:Q9L42_012265"/>
<dbReference type="RefSeq" id="WP_305908114.1">
    <property type="nucleotide sequence ID" value="NZ_CP157743.1"/>
</dbReference>
<proteinExistence type="predicted"/>